<keyword evidence="4 9" id="KW-0812">Transmembrane</keyword>
<evidence type="ECO:0000256" key="11">
    <source>
        <dbReference type="RuleBase" id="RU004181"/>
    </source>
</evidence>
<evidence type="ECO:0000256" key="7">
    <source>
        <dbReference type="ARBA" id="ARBA00022989"/>
    </source>
</evidence>
<dbReference type="GO" id="GO:0006508">
    <property type="term" value="P:proteolysis"/>
    <property type="evidence" value="ECO:0007669"/>
    <property type="project" value="UniProtKB-KW"/>
</dbReference>
<keyword evidence="3 9" id="KW-0645">Protease</keyword>
<evidence type="ECO:0000256" key="10">
    <source>
        <dbReference type="RuleBase" id="RU000594"/>
    </source>
</evidence>
<sequence length="152" mass="17496">MSVFFYFILAIILAIADQLVKYWVVANLELGQQTALLPNILSLYHIRNTGAAWSIFEGKMWFFTIISVVAIAVLSYLLVKYYRNGRIFSLGVALILGGTLGNFIDRIRLGYVVDMFKTDFIQFPIFNLADVELTIGVIFIFIYILFEERFKK</sequence>
<evidence type="ECO:0000256" key="2">
    <source>
        <dbReference type="ARBA" id="ARBA00022475"/>
    </source>
</evidence>
<evidence type="ECO:0000256" key="8">
    <source>
        <dbReference type="ARBA" id="ARBA00023136"/>
    </source>
</evidence>
<dbReference type="Proteomes" id="UP000014113">
    <property type="component" value="Unassembled WGS sequence"/>
</dbReference>
<keyword evidence="2 9" id="KW-1003">Cell membrane</keyword>
<comment type="similarity">
    <text evidence="1 9 11">Belongs to the peptidase A8 family.</text>
</comment>
<dbReference type="PROSITE" id="PS00855">
    <property type="entry name" value="SPASE_II"/>
    <property type="match status" value="1"/>
</dbReference>
<dbReference type="RefSeq" id="WP_016182721.1">
    <property type="nucleotide sequence ID" value="NZ_JXKI01000014.1"/>
</dbReference>
<feature type="transmembrane region" description="Helical" evidence="9">
    <location>
        <begin position="124"/>
        <end position="146"/>
    </location>
</feature>
<feature type="active site" evidence="9">
    <location>
        <position position="114"/>
    </location>
</feature>
<dbReference type="EMBL" id="ASWJ01000004">
    <property type="protein sequence ID" value="EOW84660.1"/>
    <property type="molecule type" value="Genomic_DNA"/>
</dbReference>
<keyword evidence="6 9" id="KW-0378">Hydrolase</keyword>
<reference evidence="12 13" key="1">
    <citation type="submission" date="2013-03" db="EMBL/GenBank/DDBJ databases">
        <title>The Genome Sequence of Enterococcus columbae ATCC_51263 (PacBio/Illumina hybrid assembly).</title>
        <authorList>
            <consortium name="The Broad Institute Genomics Platform"/>
            <consortium name="The Broad Institute Genome Sequencing Center for Infectious Disease"/>
            <person name="Earl A."/>
            <person name="Russ C."/>
            <person name="Gilmore M."/>
            <person name="Surin D."/>
            <person name="Walker B."/>
            <person name="Young S."/>
            <person name="Zeng Q."/>
            <person name="Gargeya S."/>
            <person name="Fitzgerald M."/>
            <person name="Haas B."/>
            <person name="Abouelleil A."/>
            <person name="Allen A.W."/>
            <person name="Alvarado L."/>
            <person name="Arachchi H.M."/>
            <person name="Berlin A.M."/>
            <person name="Chapman S.B."/>
            <person name="Gainer-Dewar J."/>
            <person name="Goldberg J."/>
            <person name="Griggs A."/>
            <person name="Gujja S."/>
            <person name="Hansen M."/>
            <person name="Howarth C."/>
            <person name="Imamovic A."/>
            <person name="Ireland A."/>
            <person name="Larimer J."/>
            <person name="McCowan C."/>
            <person name="Murphy C."/>
            <person name="Pearson M."/>
            <person name="Poon T.W."/>
            <person name="Priest M."/>
            <person name="Roberts A."/>
            <person name="Saif S."/>
            <person name="Shea T."/>
            <person name="Sisk P."/>
            <person name="Sykes S."/>
            <person name="Wortman J."/>
            <person name="Nusbaum C."/>
            <person name="Birren B."/>
        </authorList>
    </citation>
    <scope>NUCLEOTIDE SEQUENCE [LARGE SCALE GENOMIC DNA]</scope>
    <source>
        <strain evidence="12 13">ATCC 51263</strain>
    </source>
</reference>
<dbReference type="HAMAP" id="MF_00161">
    <property type="entry name" value="LspA"/>
    <property type="match status" value="1"/>
</dbReference>
<dbReference type="PRINTS" id="PR00781">
    <property type="entry name" value="LIPOSIGPTASE"/>
</dbReference>
<dbReference type="GO" id="GO:0004190">
    <property type="term" value="F:aspartic-type endopeptidase activity"/>
    <property type="evidence" value="ECO:0007669"/>
    <property type="project" value="UniProtKB-UniRule"/>
</dbReference>
<comment type="subcellular location">
    <subcellularLocation>
        <location evidence="9">Cell membrane</location>
        <topology evidence="9">Multi-pass membrane protein</topology>
    </subcellularLocation>
</comment>
<dbReference type="eggNOG" id="COG0597">
    <property type="taxonomic scope" value="Bacteria"/>
</dbReference>
<dbReference type="PANTHER" id="PTHR33695:SF1">
    <property type="entry name" value="LIPOPROTEIN SIGNAL PEPTIDASE"/>
    <property type="match status" value="1"/>
</dbReference>
<dbReference type="PANTHER" id="PTHR33695">
    <property type="entry name" value="LIPOPROTEIN SIGNAL PEPTIDASE"/>
    <property type="match status" value="1"/>
</dbReference>
<keyword evidence="7 9" id="KW-1133">Transmembrane helix</keyword>
<keyword evidence="8 9" id="KW-0472">Membrane</keyword>
<dbReference type="Pfam" id="PF01252">
    <property type="entry name" value="Peptidase_A8"/>
    <property type="match status" value="1"/>
</dbReference>
<gene>
    <name evidence="9" type="primary">lspA</name>
    <name evidence="12" type="ORF">I568_01156</name>
</gene>
<accession>S0KII3</accession>
<evidence type="ECO:0000313" key="13">
    <source>
        <dbReference type="Proteomes" id="UP000014113"/>
    </source>
</evidence>
<dbReference type="STRING" id="1121865.OMW_00558"/>
<evidence type="ECO:0000256" key="6">
    <source>
        <dbReference type="ARBA" id="ARBA00022801"/>
    </source>
</evidence>
<feature type="transmembrane region" description="Helical" evidence="9">
    <location>
        <begin position="60"/>
        <end position="79"/>
    </location>
</feature>
<comment type="caution">
    <text evidence="9">Lacks conserved residue(s) required for the propagation of feature annotation.</text>
</comment>
<dbReference type="InterPro" id="IPR001872">
    <property type="entry name" value="Peptidase_A8"/>
</dbReference>
<feature type="transmembrane region" description="Helical" evidence="9">
    <location>
        <begin position="86"/>
        <end position="104"/>
    </location>
</feature>
<dbReference type="NCBIfam" id="TIGR00077">
    <property type="entry name" value="lspA"/>
    <property type="match status" value="1"/>
</dbReference>
<protein>
    <recommendedName>
        <fullName evidence="9">Lipoprotein signal peptidase</fullName>
        <ecNumber evidence="9">3.4.23.36</ecNumber>
    </recommendedName>
    <alternativeName>
        <fullName evidence="9">Prolipoprotein signal peptidase</fullName>
    </alternativeName>
    <alternativeName>
        <fullName evidence="9">Signal peptidase II</fullName>
        <shortName evidence="9">SPase II</shortName>
    </alternativeName>
</protein>
<comment type="pathway">
    <text evidence="9">Protein modification; lipoprotein biosynthesis (signal peptide cleavage).</text>
</comment>
<keyword evidence="5 9" id="KW-0064">Aspartyl protease</keyword>
<organism evidence="12 13">
    <name type="scientific">Enterococcus columbae DSM 7374 = ATCC 51263</name>
    <dbReference type="NCBI Taxonomy" id="1121865"/>
    <lineage>
        <taxon>Bacteria</taxon>
        <taxon>Bacillati</taxon>
        <taxon>Bacillota</taxon>
        <taxon>Bacilli</taxon>
        <taxon>Lactobacillales</taxon>
        <taxon>Enterococcaceae</taxon>
        <taxon>Enterococcus</taxon>
    </lineage>
</organism>
<proteinExistence type="inferred from homology"/>
<evidence type="ECO:0000313" key="12">
    <source>
        <dbReference type="EMBL" id="EOW84660.1"/>
    </source>
</evidence>
<dbReference type="UniPathway" id="UPA00665"/>
<evidence type="ECO:0000256" key="1">
    <source>
        <dbReference type="ARBA" id="ARBA00006139"/>
    </source>
</evidence>
<comment type="function">
    <text evidence="9 10">This protein specifically catalyzes the removal of signal peptides from prolipoproteins.</text>
</comment>
<dbReference type="GO" id="GO:0005886">
    <property type="term" value="C:plasma membrane"/>
    <property type="evidence" value="ECO:0007669"/>
    <property type="project" value="UniProtKB-SubCell"/>
</dbReference>
<dbReference type="OrthoDB" id="9810259at2"/>
<keyword evidence="13" id="KW-1185">Reference proteome</keyword>
<feature type="active site" evidence="9">
    <location>
        <position position="130"/>
    </location>
</feature>
<dbReference type="EC" id="3.4.23.36" evidence="9"/>
<evidence type="ECO:0000256" key="5">
    <source>
        <dbReference type="ARBA" id="ARBA00022750"/>
    </source>
</evidence>
<comment type="catalytic activity">
    <reaction evidence="9 10">
        <text>Release of signal peptides from bacterial membrane prolipoproteins. Hydrolyzes -Xaa-Yaa-Zaa-|-(S,diacylglyceryl)Cys-, in which Xaa is hydrophobic (preferably Leu), and Yaa (Ala or Ser) and Zaa (Gly or Ala) have small, neutral side chains.</text>
        <dbReference type="EC" id="3.4.23.36"/>
    </reaction>
</comment>
<evidence type="ECO:0000256" key="4">
    <source>
        <dbReference type="ARBA" id="ARBA00022692"/>
    </source>
</evidence>
<evidence type="ECO:0000256" key="9">
    <source>
        <dbReference type="HAMAP-Rule" id="MF_00161"/>
    </source>
</evidence>
<dbReference type="AlphaFoldDB" id="S0KII3"/>
<evidence type="ECO:0000256" key="3">
    <source>
        <dbReference type="ARBA" id="ARBA00022670"/>
    </source>
</evidence>
<comment type="caution">
    <text evidence="12">The sequence shown here is derived from an EMBL/GenBank/DDBJ whole genome shotgun (WGS) entry which is preliminary data.</text>
</comment>
<dbReference type="PATRIC" id="fig|1121865.3.peg.552"/>
<name>S0KII3_9ENTE</name>